<accession>A0ABS7UVT6</accession>
<keyword evidence="5 6" id="KW-0472">Membrane</keyword>
<gene>
    <name evidence="8" type="ORF">K9V48_19730</name>
</gene>
<reference evidence="8" key="1">
    <citation type="submission" date="2024-05" db="EMBL/GenBank/DDBJ databases">
        <title>Metabacillus sp. nov., isolated from the rhizosphere soil of tomato plants.</title>
        <authorList>
            <person name="Ma R."/>
        </authorList>
    </citation>
    <scope>NUCLEOTIDE SEQUENCE</scope>
    <source>
        <strain evidence="8">DBTR6</strain>
    </source>
</reference>
<proteinExistence type="inferred from homology"/>
<evidence type="ECO:0000313" key="8">
    <source>
        <dbReference type="EMBL" id="MBZ5752422.1"/>
    </source>
</evidence>
<feature type="domain" description="EamA" evidence="7">
    <location>
        <begin position="149"/>
        <end position="282"/>
    </location>
</feature>
<protein>
    <submittedName>
        <fullName evidence="8">EamA family transporter</fullName>
    </submittedName>
</protein>
<comment type="caution">
    <text evidence="8">The sequence shown here is derived from an EMBL/GenBank/DDBJ whole genome shotgun (WGS) entry which is preliminary data.</text>
</comment>
<dbReference type="EMBL" id="JAIQUM010000055">
    <property type="protein sequence ID" value="MBZ5752422.1"/>
    <property type="molecule type" value="Genomic_DNA"/>
</dbReference>
<evidence type="ECO:0000256" key="1">
    <source>
        <dbReference type="ARBA" id="ARBA00004127"/>
    </source>
</evidence>
<evidence type="ECO:0000256" key="3">
    <source>
        <dbReference type="ARBA" id="ARBA00022692"/>
    </source>
</evidence>
<evidence type="ECO:0000313" key="9">
    <source>
        <dbReference type="Proteomes" id="UP001165287"/>
    </source>
</evidence>
<evidence type="ECO:0000256" key="2">
    <source>
        <dbReference type="ARBA" id="ARBA00007362"/>
    </source>
</evidence>
<dbReference type="Proteomes" id="UP001165287">
    <property type="component" value="Unassembled WGS sequence"/>
</dbReference>
<dbReference type="Pfam" id="PF00892">
    <property type="entry name" value="EamA"/>
    <property type="match status" value="2"/>
</dbReference>
<evidence type="ECO:0000256" key="4">
    <source>
        <dbReference type="ARBA" id="ARBA00022989"/>
    </source>
</evidence>
<evidence type="ECO:0000256" key="5">
    <source>
        <dbReference type="ARBA" id="ARBA00023136"/>
    </source>
</evidence>
<feature type="transmembrane region" description="Helical" evidence="6">
    <location>
        <begin position="36"/>
        <end position="53"/>
    </location>
</feature>
<sequence length="302" mass="33554">MNIILLGILFTILWASGAVSVKFGLLSSPPLTMGTIRFLLAGCLLLLYIYLVRKGKYPMPQKREWKPLILLGLFNTSLYLGCGFWALQTVSSGFFNLAVVINPFLVALLSSIFTKRLVQQKEWIGMIVSAIGLVIATYPLLQNGHSTLSGLFLLMIGMVSMAIGSVYFQKEKLQLPSLVINAWQVLFGGIILIIPSIMLESGKPFVFDKNLVVYLVWSVLGVSIFAMILWFYLLKQDAVRANIWLFLTPIAGYVLSSILLGEEITKYDVIASLFVFAGLYLSGNFRTNNLVAKPPLKKKLEA</sequence>
<feature type="transmembrane region" description="Helical" evidence="6">
    <location>
        <begin position="147"/>
        <end position="168"/>
    </location>
</feature>
<dbReference type="InterPro" id="IPR050638">
    <property type="entry name" value="AA-Vitamin_Transporters"/>
</dbReference>
<keyword evidence="9" id="KW-1185">Reference proteome</keyword>
<dbReference type="PANTHER" id="PTHR32322">
    <property type="entry name" value="INNER MEMBRANE TRANSPORTER"/>
    <property type="match status" value="1"/>
</dbReference>
<keyword evidence="3 6" id="KW-0812">Transmembrane</keyword>
<dbReference type="RefSeq" id="WP_224140877.1">
    <property type="nucleotide sequence ID" value="NZ_JAIQUM010000055.1"/>
</dbReference>
<feature type="transmembrane region" description="Helical" evidence="6">
    <location>
        <begin position="180"/>
        <end position="199"/>
    </location>
</feature>
<evidence type="ECO:0000259" key="7">
    <source>
        <dbReference type="Pfam" id="PF00892"/>
    </source>
</evidence>
<feature type="transmembrane region" description="Helical" evidence="6">
    <location>
        <begin position="241"/>
        <end position="261"/>
    </location>
</feature>
<name>A0ABS7UVT6_9BACI</name>
<evidence type="ECO:0000256" key="6">
    <source>
        <dbReference type="SAM" id="Phobius"/>
    </source>
</evidence>
<feature type="transmembrane region" description="Helical" evidence="6">
    <location>
        <begin position="267"/>
        <end position="285"/>
    </location>
</feature>
<dbReference type="SUPFAM" id="SSF103481">
    <property type="entry name" value="Multidrug resistance efflux transporter EmrE"/>
    <property type="match status" value="2"/>
</dbReference>
<feature type="transmembrane region" description="Helical" evidence="6">
    <location>
        <begin position="65"/>
        <end position="87"/>
    </location>
</feature>
<comment type="similarity">
    <text evidence="2">Belongs to the EamA transporter family.</text>
</comment>
<feature type="transmembrane region" description="Helical" evidence="6">
    <location>
        <begin position="211"/>
        <end position="234"/>
    </location>
</feature>
<dbReference type="PANTHER" id="PTHR32322:SF2">
    <property type="entry name" value="EAMA DOMAIN-CONTAINING PROTEIN"/>
    <property type="match status" value="1"/>
</dbReference>
<dbReference type="InterPro" id="IPR000620">
    <property type="entry name" value="EamA_dom"/>
</dbReference>
<keyword evidence="4 6" id="KW-1133">Transmembrane helix</keyword>
<comment type="subcellular location">
    <subcellularLocation>
        <location evidence="1">Endomembrane system</location>
        <topology evidence="1">Multi-pass membrane protein</topology>
    </subcellularLocation>
</comment>
<organism evidence="8 9">
    <name type="scientific">Metabacillus rhizolycopersici</name>
    <dbReference type="NCBI Taxonomy" id="2875709"/>
    <lineage>
        <taxon>Bacteria</taxon>
        <taxon>Bacillati</taxon>
        <taxon>Bacillota</taxon>
        <taxon>Bacilli</taxon>
        <taxon>Bacillales</taxon>
        <taxon>Bacillaceae</taxon>
        <taxon>Metabacillus</taxon>
    </lineage>
</organism>
<feature type="transmembrane region" description="Helical" evidence="6">
    <location>
        <begin position="93"/>
        <end position="111"/>
    </location>
</feature>
<dbReference type="InterPro" id="IPR037185">
    <property type="entry name" value="EmrE-like"/>
</dbReference>
<feature type="domain" description="EamA" evidence="7">
    <location>
        <begin position="3"/>
        <end position="137"/>
    </location>
</feature>
<feature type="transmembrane region" description="Helical" evidence="6">
    <location>
        <begin position="123"/>
        <end position="141"/>
    </location>
</feature>